<accession>A0ABT3X655</accession>
<comment type="caution">
    <text evidence="1">The sequence shown here is derived from an EMBL/GenBank/DDBJ whole genome shotgun (WGS) entry which is preliminary data.</text>
</comment>
<gene>
    <name evidence="1" type="ORF">OS242_20965</name>
</gene>
<dbReference type="Proteomes" id="UP001208017">
    <property type="component" value="Unassembled WGS sequence"/>
</dbReference>
<evidence type="ECO:0000313" key="2">
    <source>
        <dbReference type="Proteomes" id="UP001208017"/>
    </source>
</evidence>
<proteinExistence type="predicted"/>
<protein>
    <recommendedName>
        <fullName evidence="3">PH domain-containing protein</fullName>
    </recommendedName>
</protein>
<sequence>MTKSHQEQWLHTIQRHLQELLIGMKPYLESIYAYDSTDLVAEVTVLEESKRGGQMPCKHSLTIKRGEFGLLALELEIVQEEEQNQGLIHFLGTVDGVFWPIGTVMNLNRIDLTSGREDSEVAALTHSATLLLQSLAELIICEEQEMIRQPTVLQETWKSMYGFRDEKLVEYDGISYFRFDAATSWYY</sequence>
<reference evidence="1 2" key="1">
    <citation type="submission" date="2022-11" db="EMBL/GenBank/DDBJ databases">
        <title>Study of microbial diversity in lake waters.</title>
        <authorList>
            <person name="Zhang J."/>
        </authorList>
    </citation>
    <scope>NUCLEOTIDE SEQUENCE [LARGE SCALE GENOMIC DNA]</scope>
    <source>
        <strain evidence="1 2">DT12</strain>
    </source>
</reference>
<name>A0ABT3X655_9BACL</name>
<dbReference type="EMBL" id="JAPMLT010000019">
    <property type="protein sequence ID" value="MCX7572384.1"/>
    <property type="molecule type" value="Genomic_DNA"/>
</dbReference>
<dbReference type="RefSeq" id="WP_267153629.1">
    <property type="nucleotide sequence ID" value="NZ_JAPMLT010000019.1"/>
</dbReference>
<keyword evidence="2" id="KW-1185">Reference proteome</keyword>
<organism evidence="1 2">
    <name type="scientific">Tumebacillus lacus</name>
    <dbReference type="NCBI Taxonomy" id="2995335"/>
    <lineage>
        <taxon>Bacteria</taxon>
        <taxon>Bacillati</taxon>
        <taxon>Bacillota</taxon>
        <taxon>Bacilli</taxon>
        <taxon>Bacillales</taxon>
        <taxon>Alicyclobacillaceae</taxon>
        <taxon>Tumebacillus</taxon>
    </lineage>
</organism>
<evidence type="ECO:0000313" key="1">
    <source>
        <dbReference type="EMBL" id="MCX7572384.1"/>
    </source>
</evidence>
<evidence type="ECO:0008006" key="3">
    <source>
        <dbReference type="Google" id="ProtNLM"/>
    </source>
</evidence>